<dbReference type="Pfam" id="PF00105">
    <property type="entry name" value="zf-C4"/>
    <property type="match status" value="1"/>
</dbReference>
<dbReference type="PANTHER" id="PTHR46587:SF4">
    <property type="entry name" value="NUCLEAR HORMONE RECEPTOR FAMILY"/>
    <property type="match status" value="1"/>
</dbReference>
<protein>
    <submittedName>
        <fullName evidence="14">Nuclear receptor domain-containing protein</fullName>
    </submittedName>
</protein>
<evidence type="ECO:0000256" key="4">
    <source>
        <dbReference type="ARBA" id="ARBA00022771"/>
    </source>
</evidence>
<dbReference type="Gene3D" id="1.10.565.10">
    <property type="entry name" value="Retinoid X Receptor"/>
    <property type="match status" value="1"/>
</dbReference>
<keyword evidence="5" id="KW-0862">Zinc</keyword>
<dbReference type="SMART" id="SM00399">
    <property type="entry name" value="ZnF_C4"/>
    <property type="match status" value="1"/>
</dbReference>
<evidence type="ECO:0000256" key="3">
    <source>
        <dbReference type="ARBA" id="ARBA00022723"/>
    </source>
</evidence>
<keyword evidence="7" id="KW-0238">DNA-binding</keyword>
<dbReference type="PRINTS" id="PR00047">
    <property type="entry name" value="STROIDFINGER"/>
</dbReference>
<keyword evidence="13" id="KW-1185">Reference proteome</keyword>
<comment type="subcellular location">
    <subcellularLocation>
        <location evidence="1">Nucleus</location>
    </subcellularLocation>
</comment>
<dbReference type="InterPro" id="IPR001628">
    <property type="entry name" value="Znf_hrmn_rcpt"/>
</dbReference>
<dbReference type="InterPro" id="IPR035500">
    <property type="entry name" value="NHR-like_dom_sf"/>
</dbReference>
<feature type="domain" description="NR LBD" evidence="12">
    <location>
        <begin position="107"/>
        <end position="337"/>
    </location>
</feature>
<dbReference type="STRING" id="1561998.A0A1I7UTH0"/>
<evidence type="ECO:0000256" key="5">
    <source>
        <dbReference type="ARBA" id="ARBA00022833"/>
    </source>
</evidence>
<dbReference type="Gene3D" id="3.30.50.10">
    <property type="entry name" value="Erythroid Transcription Factor GATA-1, subunit A"/>
    <property type="match status" value="1"/>
</dbReference>
<dbReference type="Proteomes" id="UP000095282">
    <property type="component" value="Unplaced"/>
</dbReference>
<evidence type="ECO:0000259" key="11">
    <source>
        <dbReference type="PROSITE" id="PS51030"/>
    </source>
</evidence>
<evidence type="ECO:0000256" key="2">
    <source>
        <dbReference type="ARBA" id="ARBA00005993"/>
    </source>
</evidence>
<keyword evidence="8" id="KW-0804">Transcription</keyword>
<dbReference type="CDD" id="cd06960">
    <property type="entry name" value="NR_DBD_HNF4A"/>
    <property type="match status" value="1"/>
</dbReference>
<evidence type="ECO:0000259" key="12">
    <source>
        <dbReference type="PROSITE" id="PS51843"/>
    </source>
</evidence>
<dbReference type="SMART" id="SM00430">
    <property type="entry name" value="HOLI"/>
    <property type="match status" value="1"/>
</dbReference>
<dbReference type="PANTHER" id="PTHR46587">
    <property type="entry name" value="NUCLEAR HORMONE RECEPTOR FAMILY"/>
    <property type="match status" value="1"/>
</dbReference>
<proteinExistence type="inferred from homology"/>
<dbReference type="eggNOG" id="KOG3575">
    <property type="taxonomic scope" value="Eukaryota"/>
</dbReference>
<dbReference type="InterPro" id="IPR049636">
    <property type="entry name" value="HNF4-like_DBD"/>
</dbReference>
<evidence type="ECO:0000313" key="13">
    <source>
        <dbReference type="Proteomes" id="UP000095282"/>
    </source>
</evidence>
<keyword evidence="4" id="KW-0863">Zinc-finger</keyword>
<dbReference type="Pfam" id="PF00104">
    <property type="entry name" value="Hormone_recep"/>
    <property type="match status" value="1"/>
</dbReference>
<evidence type="ECO:0000256" key="1">
    <source>
        <dbReference type="ARBA" id="ARBA00004123"/>
    </source>
</evidence>
<dbReference type="PROSITE" id="PS51843">
    <property type="entry name" value="NR_LBD"/>
    <property type="match status" value="1"/>
</dbReference>
<dbReference type="PRINTS" id="PR00398">
    <property type="entry name" value="STRDHORMONER"/>
</dbReference>
<dbReference type="GO" id="GO:0003700">
    <property type="term" value="F:DNA-binding transcription factor activity"/>
    <property type="evidence" value="ECO:0007669"/>
    <property type="project" value="InterPro"/>
</dbReference>
<dbReference type="PROSITE" id="PS51030">
    <property type="entry name" value="NUCLEAR_REC_DBD_2"/>
    <property type="match status" value="1"/>
</dbReference>
<evidence type="ECO:0000256" key="9">
    <source>
        <dbReference type="ARBA" id="ARBA00023170"/>
    </source>
</evidence>
<evidence type="ECO:0000256" key="8">
    <source>
        <dbReference type="ARBA" id="ARBA00023163"/>
    </source>
</evidence>
<dbReference type="WBParaSite" id="Csp11.Scaffold630.g19188.t1">
    <property type="protein sequence ID" value="Csp11.Scaffold630.g19188.t1"/>
    <property type="gene ID" value="Csp11.Scaffold630.g19188"/>
</dbReference>
<dbReference type="CDD" id="cd06157">
    <property type="entry name" value="NR_LBD"/>
    <property type="match status" value="1"/>
</dbReference>
<dbReference type="GO" id="GO:0000978">
    <property type="term" value="F:RNA polymerase II cis-regulatory region sequence-specific DNA binding"/>
    <property type="evidence" value="ECO:0007669"/>
    <property type="project" value="InterPro"/>
</dbReference>
<name>A0A1I7UTH0_9PELO</name>
<organism evidence="13 14">
    <name type="scientific">Caenorhabditis tropicalis</name>
    <dbReference type="NCBI Taxonomy" id="1561998"/>
    <lineage>
        <taxon>Eukaryota</taxon>
        <taxon>Metazoa</taxon>
        <taxon>Ecdysozoa</taxon>
        <taxon>Nematoda</taxon>
        <taxon>Chromadorea</taxon>
        <taxon>Rhabditida</taxon>
        <taxon>Rhabditina</taxon>
        <taxon>Rhabditomorpha</taxon>
        <taxon>Rhabditoidea</taxon>
        <taxon>Rhabditidae</taxon>
        <taxon>Peloderinae</taxon>
        <taxon>Caenorhabditis</taxon>
    </lineage>
</organism>
<dbReference type="SUPFAM" id="SSF57716">
    <property type="entry name" value="Glucocorticoid receptor-like (DNA-binding domain)"/>
    <property type="match status" value="1"/>
</dbReference>
<accession>A0A1I7UTH0</accession>
<keyword evidence="3" id="KW-0479">Metal-binding</keyword>
<dbReference type="GO" id="GO:0005634">
    <property type="term" value="C:nucleus"/>
    <property type="evidence" value="ECO:0007669"/>
    <property type="project" value="UniProtKB-SubCell"/>
</dbReference>
<evidence type="ECO:0000256" key="7">
    <source>
        <dbReference type="ARBA" id="ARBA00023125"/>
    </source>
</evidence>
<evidence type="ECO:0000313" key="14">
    <source>
        <dbReference type="WBParaSite" id="Csp11.Scaffold630.g19188.t1"/>
    </source>
</evidence>
<keyword evidence="10" id="KW-0539">Nucleus</keyword>
<sequence>MLVRKLFSVPFTTMFEESCVICGDQVKSSRLGCPACLSCMIFFRRSVIKEANYRCAKQMACPVYYEFRSSCRHCRYQKCFQAGMRSDLVVTRDTVGPRSPPPAILEVPEVLMEQLVALQTRQLEDHEEVPEPRGATVTDVNLMFKWSFKDSVEWASQFEPFLRLSNEEQKCVISEFGVGFLVVDQGFRSARDWRKGTWTLQNGSFLEASENLELVEQDFIIYLENSIKRQFQIMQIDEFEIAVLKTLMLFSNSFPKQNIFSEYQEKIDKLRNKCLTELMTYLSSKYPTSHDTRFGKLLLFIGDIRSAVKAVYNQTKVSALFDISKFDKFPLFILSKRAARLVQYHLNKQKVFLTFIDNKQIRLHMDEELEDAVYLFIRSFEELGEEFTYKKLPTYNIYYQIESLKVFLILGGQKELQDTSEYFLNVLNNPIICLKSGCYGRNAKEMVNFLKSWKDVTSIEIIGEVEIPLKYIMNNCRGVKNLIVEGHTEQPFDYRNHSQMPFSWETAFLSLPTGLTFDTIKMFMNCKRLRLEGRSYSQEEVRRILDAWVDGSPLKHLDIEIHNASINLLGMDEVEKVHNVKVKAFFEFRPLWFFHTAYLIEQKTSGTKAVLIIERKYVLLSTEYQVGVENEYQ</sequence>
<reference evidence="14" key="1">
    <citation type="submission" date="2016-11" db="UniProtKB">
        <authorList>
            <consortium name="WormBaseParasite"/>
        </authorList>
    </citation>
    <scope>IDENTIFICATION</scope>
</reference>
<comment type="similarity">
    <text evidence="2">Belongs to the nuclear hormone receptor family.</text>
</comment>
<dbReference type="AlphaFoldDB" id="A0A1I7UTH0"/>
<dbReference type="GO" id="GO:0008270">
    <property type="term" value="F:zinc ion binding"/>
    <property type="evidence" value="ECO:0007669"/>
    <property type="project" value="UniProtKB-KW"/>
</dbReference>
<feature type="domain" description="Nuclear receptor" evidence="11">
    <location>
        <begin position="16"/>
        <end position="91"/>
    </location>
</feature>
<evidence type="ECO:0000256" key="10">
    <source>
        <dbReference type="ARBA" id="ARBA00023242"/>
    </source>
</evidence>
<keyword evidence="9" id="KW-0675">Receptor</keyword>
<dbReference type="InterPro" id="IPR000536">
    <property type="entry name" value="Nucl_hrmn_rcpt_lig-bd"/>
</dbReference>
<dbReference type="InterPro" id="IPR013088">
    <property type="entry name" value="Znf_NHR/GATA"/>
</dbReference>
<evidence type="ECO:0000256" key="6">
    <source>
        <dbReference type="ARBA" id="ARBA00023015"/>
    </source>
</evidence>
<dbReference type="InterPro" id="IPR001723">
    <property type="entry name" value="Nuclear_hrmn_rcpt"/>
</dbReference>
<dbReference type="SUPFAM" id="SSF48508">
    <property type="entry name" value="Nuclear receptor ligand-binding domain"/>
    <property type="match status" value="1"/>
</dbReference>
<keyword evidence="6" id="KW-0805">Transcription regulation</keyword>